<dbReference type="Proteomes" id="UP000238296">
    <property type="component" value="Unassembled WGS sequence"/>
</dbReference>
<comment type="caution">
    <text evidence="1">The sequence shown here is derived from an EMBL/GenBank/DDBJ whole genome shotgun (WGS) entry which is preliminary data.</text>
</comment>
<protein>
    <submittedName>
        <fullName evidence="1">Uncharacterized protein</fullName>
    </submittedName>
</protein>
<name>A0A2S8BDG7_9MYCO</name>
<dbReference type="AlphaFoldDB" id="A0A2S8BDG7"/>
<gene>
    <name evidence="1" type="ORF">C1Y40_05136</name>
</gene>
<sequence>MAQQRRIVVVGAGQDIHVDGGYITALTAGPPVQP</sequence>
<accession>A0A2S8BDG7</accession>
<reference evidence="1 2" key="1">
    <citation type="journal article" date="2017" name="Int. J. Syst. Evol. Microbiol.">
        <title>Mycobacterium talmoniae sp. nov., a slowly growing mycobacterium isolated from human respiratory samples.</title>
        <authorList>
            <person name="Davidson R.M."/>
            <person name="DeGroote M.A."/>
            <person name="Marola J.L."/>
            <person name="Buss S."/>
            <person name="Jones V."/>
            <person name="McNeil M.R."/>
            <person name="Freifeld A.G."/>
            <person name="Elaine Epperson L."/>
            <person name="Hasan N.A."/>
            <person name="Jackson M."/>
            <person name="Iwen P.C."/>
            <person name="Salfinger M."/>
            <person name="Strong M."/>
        </authorList>
    </citation>
    <scope>NUCLEOTIDE SEQUENCE [LARGE SCALE GENOMIC DNA]</scope>
    <source>
        <strain evidence="1 2">ATCC BAA-2683</strain>
    </source>
</reference>
<dbReference type="EMBL" id="PPEA01000731">
    <property type="protein sequence ID" value="PQM44704.1"/>
    <property type="molecule type" value="Genomic_DNA"/>
</dbReference>
<evidence type="ECO:0000313" key="1">
    <source>
        <dbReference type="EMBL" id="PQM44704.1"/>
    </source>
</evidence>
<proteinExistence type="predicted"/>
<evidence type="ECO:0000313" key="2">
    <source>
        <dbReference type="Proteomes" id="UP000238296"/>
    </source>
</evidence>
<organism evidence="1 2">
    <name type="scientific">Mycobacterium talmoniae</name>
    <dbReference type="NCBI Taxonomy" id="1858794"/>
    <lineage>
        <taxon>Bacteria</taxon>
        <taxon>Bacillati</taxon>
        <taxon>Actinomycetota</taxon>
        <taxon>Actinomycetes</taxon>
        <taxon>Mycobacteriales</taxon>
        <taxon>Mycobacteriaceae</taxon>
        <taxon>Mycobacterium</taxon>
    </lineage>
</organism>